<dbReference type="EMBL" id="CP011452">
    <property type="protein sequence ID" value="AKH41363.1"/>
    <property type="molecule type" value="Genomic_DNA"/>
</dbReference>
<dbReference type="KEGG" id="aay:WYH_00299"/>
<dbReference type="PANTHER" id="PTHR10704">
    <property type="entry name" value="CARBOHYDRATE SULFOTRANSFERASE"/>
    <property type="match status" value="1"/>
</dbReference>
<proteinExistence type="predicted"/>
<dbReference type="PATRIC" id="fig|1267766.3.peg.305"/>
<dbReference type="GO" id="GO:0001517">
    <property type="term" value="F:N-acetylglucosamine 6-O-sulfotransferase activity"/>
    <property type="evidence" value="ECO:0007669"/>
    <property type="project" value="TreeGrafter"/>
</dbReference>
<protein>
    <submittedName>
        <fullName evidence="1">Sulfotransferase domain protein</fullName>
    </submittedName>
</protein>
<dbReference type="InterPro" id="IPR027417">
    <property type="entry name" value="P-loop_NTPase"/>
</dbReference>
<dbReference type="Gene3D" id="3.40.50.300">
    <property type="entry name" value="P-loop containing nucleotide triphosphate hydrolases"/>
    <property type="match status" value="1"/>
</dbReference>
<accession>A0A0F7KLD0</accession>
<dbReference type="GO" id="GO:0006044">
    <property type="term" value="P:N-acetylglucosamine metabolic process"/>
    <property type="evidence" value="ECO:0007669"/>
    <property type="project" value="TreeGrafter"/>
</dbReference>
<keyword evidence="2" id="KW-1185">Reference proteome</keyword>
<dbReference type="AlphaFoldDB" id="A0A0F7KLD0"/>
<dbReference type="STRING" id="1267766.WYH_00299"/>
<name>A0A0F7KLD0_9SPHN</name>
<dbReference type="GO" id="GO:0006790">
    <property type="term" value="P:sulfur compound metabolic process"/>
    <property type="evidence" value="ECO:0007669"/>
    <property type="project" value="TreeGrafter"/>
</dbReference>
<organism evidence="1 2">
    <name type="scientific">Croceibacterium atlanticum</name>
    <dbReference type="NCBI Taxonomy" id="1267766"/>
    <lineage>
        <taxon>Bacteria</taxon>
        <taxon>Pseudomonadati</taxon>
        <taxon>Pseudomonadota</taxon>
        <taxon>Alphaproteobacteria</taxon>
        <taxon>Sphingomonadales</taxon>
        <taxon>Erythrobacteraceae</taxon>
        <taxon>Croceibacterium</taxon>
    </lineage>
</organism>
<dbReference type="InterPro" id="IPR051135">
    <property type="entry name" value="Gal/GlcNAc/GalNAc_ST"/>
</dbReference>
<dbReference type="PANTHER" id="PTHR10704:SF44">
    <property type="entry name" value="LD35051P-RELATED"/>
    <property type="match status" value="1"/>
</dbReference>
<dbReference type="Pfam" id="PF13469">
    <property type="entry name" value="Sulfotransfer_3"/>
    <property type="match status" value="1"/>
</dbReference>
<reference evidence="1" key="1">
    <citation type="submission" date="2015-05" db="EMBL/GenBank/DDBJ databases">
        <title>The complete genome of Altererythrobacter atlanticus strain 26DY36.</title>
        <authorList>
            <person name="Wu Y.-H."/>
            <person name="Cheng H."/>
            <person name="Wu X.-W."/>
        </authorList>
    </citation>
    <scope>NUCLEOTIDE SEQUENCE [LARGE SCALE GENOMIC DNA]</scope>
    <source>
        <strain evidence="1">26DY36</strain>
    </source>
</reference>
<evidence type="ECO:0000313" key="1">
    <source>
        <dbReference type="EMBL" id="AKH41363.1"/>
    </source>
</evidence>
<evidence type="ECO:0000313" key="2">
    <source>
        <dbReference type="Proteomes" id="UP000034392"/>
    </source>
</evidence>
<sequence>MIASMIGGHSQIACLPESHFIQEFAETPLPPAQLLPKILNHRRFELWKLGLEEGTVQRLSALPNFATLVAELAKIYCRQQGCESVLTWVEHAPRNVGSFLRLKEQFPHARFIHVIRDGRAVAASWLDQDWGPRHVITVADTWALRIAQGLAAEFAIPDRVLRIHYESVVADPEAAMRKVAAFIGVEFEREMLAARGFALPSHSRKTHELLTGETQDGVGVSRERTETWRHKLTSRQIELFEQRTGDLLPSLGYGLTTTSPPGPTRSESIGMLWAEFFERAKNIPVRNRRHGFRLFR</sequence>
<dbReference type="SUPFAM" id="SSF52540">
    <property type="entry name" value="P-loop containing nucleoside triphosphate hydrolases"/>
    <property type="match status" value="1"/>
</dbReference>
<gene>
    <name evidence="1" type="ORF">WYH_00299</name>
</gene>
<dbReference type="Proteomes" id="UP000034392">
    <property type="component" value="Chromosome"/>
</dbReference>